<keyword evidence="3" id="KW-0966">Cell projection</keyword>
<dbReference type="Pfam" id="PF15784">
    <property type="entry name" value="GPS2_interact"/>
    <property type="match status" value="1"/>
</dbReference>
<dbReference type="EMBL" id="DVIQ01000110">
    <property type="protein sequence ID" value="HIS33030.1"/>
    <property type="molecule type" value="Genomic_DNA"/>
</dbReference>
<evidence type="ECO:0000313" key="4">
    <source>
        <dbReference type="Proteomes" id="UP000823935"/>
    </source>
</evidence>
<dbReference type="InterPro" id="IPR031557">
    <property type="entry name" value="N-CoR_GPS2_interact"/>
</dbReference>
<reference evidence="3" key="1">
    <citation type="submission" date="2020-10" db="EMBL/GenBank/DDBJ databases">
        <authorList>
            <person name="Gilroy R."/>
        </authorList>
    </citation>
    <scope>NUCLEOTIDE SEQUENCE</scope>
    <source>
        <strain evidence="3">CHK190-19873</strain>
    </source>
</reference>
<keyword evidence="1" id="KW-0175">Coiled coil</keyword>
<dbReference type="AlphaFoldDB" id="A0A9D1EW10"/>
<accession>A0A9D1EW10</accession>
<sequence>MARGRKKDPRTLEEKIAAVDAELTECENRVKELRKKKKELEKEAAQKDKETLYEAMLKSGKTVDEVLGILGVEKTAADENQSE</sequence>
<organism evidence="3 4">
    <name type="scientific">Candidatus Limivivens intestinipullorum</name>
    <dbReference type="NCBI Taxonomy" id="2840858"/>
    <lineage>
        <taxon>Bacteria</taxon>
        <taxon>Bacillati</taxon>
        <taxon>Bacillota</taxon>
        <taxon>Clostridia</taxon>
        <taxon>Lachnospirales</taxon>
        <taxon>Lachnospiraceae</taxon>
        <taxon>Lachnospiraceae incertae sedis</taxon>
        <taxon>Candidatus Limivivens</taxon>
    </lineage>
</organism>
<protein>
    <submittedName>
        <fullName evidence="3">Flagellar export protein FliJ</fullName>
    </submittedName>
</protein>
<reference evidence="3" key="2">
    <citation type="journal article" date="2021" name="PeerJ">
        <title>Extensive microbial diversity within the chicken gut microbiome revealed by metagenomics and culture.</title>
        <authorList>
            <person name="Gilroy R."/>
            <person name="Ravi A."/>
            <person name="Getino M."/>
            <person name="Pursley I."/>
            <person name="Horton D.L."/>
            <person name="Alikhan N.F."/>
            <person name="Baker D."/>
            <person name="Gharbi K."/>
            <person name="Hall N."/>
            <person name="Watson M."/>
            <person name="Adriaenssens E.M."/>
            <person name="Foster-Nyarko E."/>
            <person name="Jarju S."/>
            <person name="Secka A."/>
            <person name="Antonio M."/>
            <person name="Oren A."/>
            <person name="Chaudhuri R.R."/>
            <person name="La Ragione R."/>
            <person name="Hildebrand F."/>
            <person name="Pallen M.J."/>
        </authorList>
    </citation>
    <scope>NUCLEOTIDE SEQUENCE</scope>
    <source>
        <strain evidence="3">CHK190-19873</strain>
    </source>
</reference>
<evidence type="ECO:0000256" key="1">
    <source>
        <dbReference type="SAM" id="Coils"/>
    </source>
</evidence>
<feature type="coiled-coil region" evidence="1">
    <location>
        <begin position="16"/>
        <end position="55"/>
    </location>
</feature>
<keyword evidence="3" id="KW-0282">Flagellum</keyword>
<feature type="domain" description="N-CoR GPS2-interacting" evidence="2">
    <location>
        <begin position="14"/>
        <end position="51"/>
    </location>
</feature>
<gene>
    <name evidence="3" type="ORF">IAB44_16020</name>
</gene>
<dbReference type="Proteomes" id="UP000823935">
    <property type="component" value="Unassembled WGS sequence"/>
</dbReference>
<evidence type="ECO:0000259" key="2">
    <source>
        <dbReference type="Pfam" id="PF15784"/>
    </source>
</evidence>
<name>A0A9D1EW10_9FIRM</name>
<dbReference type="Gene3D" id="1.20.5.430">
    <property type="match status" value="1"/>
</dbReference>
<keyword evidence="3" id="KW-0969">Cilium</keyword>
<comment type="caution">
    <text evidence="3">The sequence shown here is derived from an EMBL/GenBank/DDBJ whole genome shotgun (WGS) entry which is preliminary data.</text>
</comment>
<proteinExistence type="predicted"/>
<evidence type="ECO:0000313" key="3">
    <source>
        <dbReference type="EMBL" id="HIS33030.1"/>
    </source>
</evidence>